<evidence type="ECO:0000313" key="2">
    <source>
        <dbReference type="EMBL" id="CAH3043281.1"/>
    </source>
</evidence>
<sequence>LFIARVLLVDYSPPFDADTCEYLHDALVNFFSLVTHLSGPCRTPFFGLFALTKFVENLFSLQHVRGNFSRLHSSFGELKLLAKEKATCPTSSCQLEIIFFTCRAAVSVTKHIEKFSKSLDLESLKKIQVVMVQSSDEISVEEEDSRSEEDSSPGTEDEGLMGCGLVDVVSLEKDVVSFQNFFKTWLLDCGTDQEHLRLSLPGAFNQDNESDQSQEMVDRGLSLKCDLHECLLDPVHLPYQFNYTVGSESTNLTSKGVAVTKPTVLTYPVYNLAAVKLVKTDAICESVPFIVRPTLCWKLDWEDLESNQQHFHALCSVLNERGVALLAKTSYKPVTLPGVETPVTPLSPEGHYLFLPSDNNSLLLKSIAVSELMLPNDFQSSVQGPSDSALSAVASCLDQV</sequence>
<reference evidence="2 3" key="1">
    <citation type="submission" date="2022-05" db="EMBL/GenBank/DDBJ databases">
        <authorList>
            <consortium name="Genoscope - CEA"/>
            <person name="William W."/>
        </authorList>
    </citation>
    <scope>NUCLEOTIDE SEQUENCE [LARGE SCALE GENOMIC DNA]</scope>
</reference>
<evidence type="ECO:0008006" key="4">
    <source>
        <dbReference type="Google" id="ProtNLM"/>
    </source>
</evidence>
<dbReference type="EMBL" id="CALNXK010000011">
    <property type="protein sequence ID" value="CAH3043281.1"/>
    <property type="molecule type" value="Genomic_DNA"/>
</dbReference>
<dbReference type="InterPro" id="IPR033587">
    <property type="entry name" value="M1AP"/>
</dbReference>
<accession>A0ABN8N562</accession>
<comment type="caution">
    <text evidence="2">The sequence shown here is derived from an EMBL/GenBank/DDBJ whole genome shotgun (WGS) entry which is preliminary data.</text>
</comment>
<feature type="non-terminal residue" evidence="2">
    <location>
        <position position="1"/>
    </location>
</feature>
<keyword evidence="3" id="KW-1185">Reference proteome</keyword>
<gene>
    <name evidence="2" type="ORF">PLOB_00002820</name>
</gene>
<feature type="compositionally biased region" description="Acidic residues" evidence="1">
    <location>
        <begin position="138"/>
        <end position="159"/>
    </location>
</feature>
<dbReference type="PANTHER" id="PTHR28642">
    <property type="entry name" value="MEIOSIS 1 ARREST PROTEIN"/>
    <property type="match status" value="1"/>
</dbReference>
<protein>
    <recommendedName>
        <fullName evidence="4">Meiosis 1 arrest protein</fullName>
    </recommendedName>
</protein>
<name>A0ABN8N562_9CNID</name>
<evidence type="ECO:0000256" key="1">
    <source>
        <dbReference type="SAM" id="MobiDB-lite"/>
    </source>
</evidence>
<evidence type="ECO:0000313" key="3">
    <source>
        <dbReference type="Proteomes" id="UP001159405"/>
    </source>
</evidence>
<dbReference type="Proteomes" id="UP001159405">
    <property type="component" value="Unassembled WGS sequence"/>
</dbReference>
<feature type="region of interest" description="Disordered" evidence="1">
    <location>
        <begin position="135"/>
        <end position="161"/>
    </location>
</feature>
<organism evidence="2 3">
    <name type="scientific">Porites lobata</name>
    <dbReference type="NCBI Taxonomy" id="104759"/>
    <lineage>
        <taxon>Eukaryota</taxon>
        <taxon>Metazoa</taxon>
        <taxon>Cnidaria</taxon>
        <taxon>Anthozoa</taxon>
        <taxon>Hexacorallia</taxon>
        <taxon>Scleractinia</taxon>
        <taxon>Fungiina</taxon>
        <taxon>Poritidae</taxon>
        <taxon>Porites</taxon>
    </lineage>
</organism>
<feature type="non-terminal residue" evidence="2">
    <location>
        <position position="400"/>
    </location>
</feature>
<dbReference type="PANTHER" id="PTHR28642:SF1">
    <property type="entry name" value="MEIOSIS 1 ARREST PROTEIN"/>
    <property type="match status" value="1"/>
</dbReference>
<proteinExistence type="predicted"/>